<feature type="region of interest" description="Disordered" evidence="1">
    <location>
        <begin position="77"/>
        <end position="111"/>
    </location>
</feature>
<dbReference type="STRING" id="27835.A0A0N4YS39"/>
<reference evidence="4" key="1">
    <citation type="submission" date="2017-02" db="UniProtKB">
        <authorList>
            <consortium name="WormBaseParasite"/>
        </authorList>
    </citation>
    <scope>IDENTIFICATION</scope>
</reference>
<reference evidence="2 3" key="2">
    <citation type="submission" date="2018-11" db="EMBL/GenBank/DDBJ databases">
        <authorList>
            <consortium name="Pathogen Informatics"/>
        </authorList>
    </citation>
    <scope>NUCLEOTIDE SEQUENCE [LARGE SCALE GENOMIC DNA]</scope>
</reference>
<evidence type="ECO:0000313" key="4">
    <source>
        <dbReference type="WBParaSite" id="NBR_0002006101-mRNA-1"/>
    </source>
</evidence>
<dbReference type="WBParaSite" id="NBR_0002006101-mRNA-1">
    <property type="protein sequence ID" value="NBR_0002006101-mRNA-1"/>
    <property type="gene ID" value="NBR_0002006101"/>
</dbReference>
<dbReference type="AlphaFoldDB" id="A0A0N4YS39"/>
<protein>
    <submittedName>
        <fullName evidence="4">Ribosome biogenesis protein NOP53</fullName>
    </submittedName>
</protein>
<gene>
    <name evidence="2" type="ORF">NBR_LOCUS20062</name>
</gene>
<sequence length="111" mass="12806">MGRLEEQMQELGVEIDTKRMKNLQGQAEKPQLGKKMRVGRSPSLSASRPPPRDELGIPDKAKRLKAEKLRAKALRHLKREARKGEADRHVYDLKPKHLFSGKRKMGKTDRR</sequence>
<organism evidence="4">
    <name type="scientific">Nippostrongylus brasiliensis</name>
    <name type="common">Rat hookworm</name>
    <dbReference type="NCBI Taxonomy" id="27835"/>
    <lineage>
        <taxon>Eukaryota</taxon>
        <taxon>Metazoa</taxon>
        <taxon>Ecdysozoa</taxon>
        <taxon>Nematoda</taxon>
        <taxon>Chromadorea</taxon>
        <taxon>Rhabditida</taxon>
        <taxon>Rhabditina</taxon>
        <taxon>Rhabditomorpha</taxon>
        <taxon>Strongyloidea</taxon>
        <taxon>Heligmosomidae</taxon>
        <taxon>Nippostrongylus</taxon>
    </lineage>
</organism>
<proteinExistence type="predicted"/>
<dbReference type="OMA" id="QCANPQL"/>
<feature type="compositionally biased region" description="Basic and acidic residues" evidence="1">
    <location>
        <begin position="50"/>
        <end position="64"/>
    </location>
</feature>
<feature type="region of interest" description="Disordered" evidence="1">
    <location>
        <begin position="1"/>
        <end position="64"/>
    </location>
</feature>
<evidence type="ECO:0000313" key="2">
    <source>
        <dbReference type="EMBL" id="VDL83798.1"/>
    </source>
</evidence>
<feature type="compositionally biased region" description="Basic and acidic residues" evidence="1">
    <location>
        <begin position="82"/>
        <end position="95"/>
    </location>
</feature>
<dbReference type="Proteomes" id="UP000271162">
    <property type="component" value="Unassembled WGS sequence"/>
</dbReference>
<name>A0A0N4YS39_NIPBR</name>
<evidence type="ECO:0000313" key="3">
    <source>
        <dbReference type="Proteomes" id="UP000271162"/>
    </source>
</evidence>
<accession>A0A0N4YS39</accession>
<feature type="compositionally biased region" description="Basic residues" evidence="1">
    <location>
        <begin position="96"/>
        <end position="105"/>
    </location>
</feature>
<keyword evidence="3" id="KW-1185">Reference proteome</keyword>
<dbReference type="EMBL" id="UYSL01024757">
    <property type="protein sequence ID" value="VDL83798.1"/>
    <property type="molecule type" value="Genomic_DNA"/>
</dbReference>
<evidence type="ECO:0000256" key="1">
    <source>
        <dbReference type="SAM" id="MobiDB-lite"/>
    </source>
</evidence>